<evidence type="ECO:0000313" key="2">
    <source>
        <dbReference type="Proteomes" id="UP000679690"/>
    </source>
</evidence>
<accession>A0ABS3UQY4</accession>
<gene>
    <name evidence="1" type="ORF">J5X75_27140</name>
</gene>
<protein>
    <recommendedName>
        <fullName evidence="3">Htaa protein</fullName>
    </recommendedName>
</protein>
<name>A0ABS3UQY4_9ACTN</name>
<organism evidence="1 2">
    <name type="scientific">Actinoplanes flavus</name>
    <dbReference type="NCBI Taxonomy" id="2820290"/>
    <lineage>
        <taxon>Bacteria</taxon>
        <taxon>Bacillati</taxon>
        <taxon>Actinomycetota</taxon>
        <taxon>Actinomycetes</taxon>
        <taxon>Micromonosporales</taxon>
        <taxon>Micromonosporaceae</taxon>
        <taxon>Actinoplanes</taxon>
    </lineage>
</organism>
<dbReference type="RefSeq" id="WP_208470337.1">
    <property type="nucleotide sequence ID" value="NZ_JAGFNS010000019.1"/>
</dbReference>
<evidence type="ECO:0000313" key="1">
    <source>
        <dbReference type="EMBL" id="MBO3741190.1"/>
    </source>
</evidence>
<keyword evidence="2" id="KW-1185">Reference proteome</keyword>
<proteinExistence type="predicted"/>
<dbReference type="Proteomes" id="UP000679690">
    <property type="component" value="Unassembled WGS sequence"/>
</dbReference>
<evidence type="ECO:0008006" key="3">
    <source>
        <dbReference type="Google" id="ProtNLM"/>
    </source>
</evidence>
<comment type="caution">
    <text evidence="1">The sequence shown here is derived from an EMBL/GenBank/DDBJ whole genome shotgun (WGS) entry which is preliminary data.</text>
</comment>
<dbReference type="EMBL" id="JAGFNS010000019">
    <property type="protein sequence ID" value="MBO3741190.1"/>
    <property type="molecule type" value="Genomic_DNA"/>
</dbReference>
<sequence>MAEWGVGNHDDATATGGAFLDAIATGGAFFDVTATGGAFLDVTATGGAFLDVTATDGAFLDATATGRAFLDATATGRTVLDPEGVRVSGQVRPAGAAEPRVAVRSRGGAGRRIVPGAAKRVPEYMALMQVKIGRHGARRWG</sequence>
<reference evidence="1 2" key="1">
    <citation type="submission" date="2021-03" db="EMBL/GenBank/DDBJ databases">
        <title>Actinoplanes flavus sp. nov., a novel actinomycete isolated from Coconut Palm rhizosphere soil.</title>
        <authorList>
            <person name="Luo X."/>
        </authorList>
    </citation>
    <scope>NUCLEOTIDE SEQUENCE [LARGE SCALE GENOMIC DNA]</scope>
    <source>
        <strain evidence="1 2">NEAU-H7</strain>
    </source>
</reference>